<name>A0A7W5TRN8_9MICC</name>
<organism evidence="2 3">
    <name type="scientific">Garicola koreensis</name>
    <dbReference type="NCBI Taxonomy" id="1262554"/>
    <lineage>
        <taxon>Bacteria</taxon>
        <taxon>Bacillati</taxon>
        <taxon>Actinomycetota</taxon>
        <taxon>Actinomycetes</taxon>
        <taxon>Micrococcales</taxon>
        <taxon>Micrococcaceae</taxon>
        <taxon>Garicola</taxon>
    </lineage>
</organism>
<proteinExistence type="predicted"/>
<dbReference type="RefSeq" id="WP_183356917.1">
    <property type="nucleotide sequence ID" value="NZ_BAABKR010000004.1"/>
</dbReference>
<dbReference type="EMBL" id="JACIBT010000001">
    <property type="protein sequence ID" value="MBB3666468.1"/>
    <property type="molecule type" value="Genomic_DNA"/>
</dbReference>
<accession>A0A7W5TRN8</accession>
<dbReference type="Pfam" id="PF00462">
    <property type="entry name" value="Glutaredoxin"/>
    <property type="match status" value="1"/>
</dbReference>
<sequence>MTDRDQVLVYGADWCRDFRRTRQQLTELDVDFDCIDTDADAQAAQRAQQISDSTKIPVVVYPDGGHQVEPSNDEVEEKLRGLSII</sequence>
<evidence type="ECO:0000313" key="2">
    <source>
        <dbReference type="EMBL" id="MBB3666468.1"/>
    </source>
</evidence>
<dbReference type="InterPro" id="IPR002109">
    <property type="entry name" value="Glutaredoxin"/>
</dbReference>
<feature type="domain" description="Glutaredoxin" evidence="1">
    <location>
        <begin position="7"/>
        <end position="61"/>
    </location>
</feature>
<dbReference type="SUPFAM" id="SSF52833">
    <property type="entry name" value="Thioredoxin-like"/>
    <property type="match status" value="1"/>
</dbReference>
<dbReference type="PROSITE" id="PS51354">
    <property type="entry name" value="GLUTAREDOXIN_2"/>
    <property type="match status" value="1"/>
</dbReference>
<dbReference type="AlphaFoldDB" id="A0A7W5TRN8"/>
<gene>
    <name evidence="2" type="ORF">FHX47_000061</name>
</gene>
<dbReference type="Gene3D" id="3.40.30.10">
    <property type="entry name" value="Glutaredoxin"/>
    <property type="match status" value="1"/>
</dbReference>
<reference evidence="2 3" key="1">
    <citation type="submission" date="2020-08" db="EMBL/GenBank/DDBJ databases">
        <title>Sequencing the genomes of 1000 actinobacteria strains.</title>
        <authorList>
            <person name="Klenk H.-P."/>
        </authorList>
    </citation>
    <scope>NUCLEOTIDE SEQUENCE [LARGE SCALE GENOMIC DNA]</scope>
    <source>
        <strain evidence="2 3">DSM 28238</strain>
    </source>
</reference>
<dbReference type="InterPro" id="IPR036249">
    <property type="entry name" value="Thioredoxin-like_sf"/>
</dbReference>
<evidence type="ECO:0000313" key="3">
    <source>
        <dbReference type="Proteomes" id="UP000547528"/>
    </source>
</evidence>
<comment type="caution">
    <text evidence="2">The sequence shown here is derived from an EMBL/GenBank/DDBJ whole genome shotgun (WGS) entry which is preliminary data.</text>
</comment>
<protein>
    <submittedName>
        <fullName evidence="2">Glutaredoxin</fullName>
    </submittedName>
</protein>
<keyword evidence="3" id="KW-1185">Reference proteome</keyword>
<evidence type="ECO:0000259" key="1">
    <source>
        <dbReference type="Pfam" id="PF00462"/>
    </source>
</evidence>
<dbReference type="Proteomes" id="UP000547528">
    <property type="component" value="Unassembled WGS sequence"/>
</dbReference>